<feature type="compositionally biased region" description="Polar residues" evidence="1">
    <location>
        <begin position="98"/>
        <end position="116"/>
    </location>
</feature>
<comment type="caution">
    <text evidence="2">The sequence shown here is derived from an EMBL/GenBank/DDBJ whole genome shotgun (WGS) entry which is preliminary data.</text>
</comment>
<feature type="region of interest" description="Disordered" evidence="1">
    <location>
        <begin position="95"/>
        <end position="147"/>
    </location>
</feature>
<dbReference type="Proteomes" id="UP000266743">
    <property type="component" value="Chromosome 7"/>
</dbReference>
<name>A0A3L6L514_9TRYP</name>
<protein>
    <submittedName>
        <fullName evidence="2">Uncharacterized protein</fullName>
    </submittedName>
</protein>
<reference evidence="2" key="1">
    <citation type="submission" date="2018-09" db="EMBL/GenBank/DDBJ databases">
        <title>whole genome sequence of T. equiperdum IVM-t1 strain.</title>
        <authorList>
            <person name="Suganuma K."/>
        </authorList>
    </citation>
    <scope>NUCLEOTIDE SEQUENCE [LARGE SCALE GENOMIC DNA]</scope>
    <source>
        <strain evidence="2">IVM-t1</strain>
    </source>
</reference>
<evidence type="ECO:0000313" key="2">
    <source>
        <dbReference type="EMBL" id="RHW71733.1"/>
    </source>
</evidence>
<sequence length="147" mass="15552">MEVMKTQKIADDLKTIKKIAMYKADALNLPELKAITEPGGTINDQSQWQSGNRNTQCEQNASAQDGSVAQQAVAAQKIKLAKKAEPTIETISELIQAGNKQKGSDSTGKTPLQTDDSGLAKAVADATDAAENPPGVLVDESLEMRAA</sequence>
<dbReference type="EMBL" id="QSBY01000007">
    <property type="protein sequence ID" value="RHW71733.1"/>
    <property type="molecule type" value="Genomic_DNA"/>
</dbReference>
<feature type="region of interest" description="Disordered" evidence="1">
    <location>
        <begin position="38"/>
        <end position="65"/>
    </location>
</feature>
<proteinExistence type="predicted"/>
<gene>
    <name evidence="2" type="ORF">DPX39_070007100</name>
</gene>
<organism evidence="2">
    <name type="scientific">Trypanosoma brucei equiperdum</name>
    <dbReference type="NCBI Taxonomy" id="630700"/>
    <lineage>
        <taxon>Eukaryota</taxon>
        <taxon>Discoba</taxon>
        <taxon>Euglenozoa</taxon>
        <taxon>Kinetoplastea</taxon>
        <taxon>Metakinetoplastina</taxon>
        <taxon>Trypanosomatida</taxon>
        <taxon>Trypanosomatidae</taxon>
        <taxon>Trypanosoma</taxon>
    </lineage>
</organism>
<accession>A0A3L6L514</accession>
<evidence type="ECO:0000256" key="1">
    <source>
        <dbReference type="SAM" id="MobiDB-lite"/>
    </source>
</evidence>
<dbReference type="AlphaFoldDB" id="A0A3L6L514"/>
<feature type="compositionally biased region" description="Polar residues" evidence="1">
    <location>
        <begin position="42"/>
        <end position="60"/>
    </location>
</feature>
<feature type="compositionally biased region" description="Low complexity" evidence="1">
    <location>
        <begin position="120"/>
        <end position="130"/>
    </location>
</feature>